<dbReference type="GO" id="GO:0030596">
    <property type="term" value="F:alpha-L-rhamnosidase activity"/>
    <property type="evidence" value="ECO:0007669"/>
    <property type="project" value="UniProtKB-EC"/>
</dbReference>
<dbReference type="InterPro" id="IPR012341">
    <property type="entry name" value="6hp_glycosidase-like_sf"/>
</dbReference>
<feature type="domain" description="Alpha-L-rhamnosidase six-hairpin glycosidase" evidence="5">
    <location>
        <begin position="179"/>
        <end position="507"/>
    </location>
</feature>
<dbReference type="InterPro" id="IPR035398">
    <property type="entry name" value="Bac_rhamnosid_C"/>
</dbReference>
<keyword evidence="4" id="KW-0732">Signal</keyword>
<evidence type="ECO:0000256" key="1">
    <source>
        <dbReference type="ARBA" id="ARBA00001445"/>
    </source>
</evidence>
<keyword evidence="3" id="KW-0378">Hydrolase</keyword>
<reference evidence="7 8" key="1">
    <citation type="submission" date="2019-10" db="EMBL/GenBank/DDBJ databases">
        <authorList>
            <person name="Palmer J.M."/>
        </authorList>
    </citation>
    <scope>NUCLEOTIDE SEQUENCE [LARGE SCALE GENOMIC DNA]</scope>
    <source>
        <strain evidence="7 8">TWF694</strain>
    </source>
</reference>
<evidence type="ECO:0000256" key="3">
    <source>
        <dbReference type="ARBA" id="ARBA00022801"/>
    </source>
</evidence>
<organism evidence="7 8">
    <name type="scientific">Orbilia ellipsospora</name>
    <dbReference type="NCBI Taxonomy" id="2528407"/>
    <lineage>
        <taxon>Eukaryota</taxon>
        <taxon>Fungi</taxon>
        <taxon>Dikarya</taxon>
        <taxon>Ascomycota</taxon>
        <taxon>Pezizomycotina</taxon>
        <taxon>Orbiliomycetes</taxon>
        <taxon>Orbiliales</taxon>
        <taxon>Orbiliaceae</taxon>
        <taxon>Orbilia</taxon>
    </lineage>
</organism>
<name>A0AAV9X2P7_9PEZI</name>
<dbReference type="InterPro" id="IPR035396">
    <property type="entry name" value="Bac_rhamnosid6H"/>
</dbReference>
<dbReference type="Pfam" id="PF17390">
    <property type="entry name" value="Bac_rhamnosid_C"/>
    <property type="match status" value="1"/>
</dbReference>
<protein>
    <recommendedName>
        <fullName evidence="2">alpha-L-rhamnosidase</fullName>
        <ecNumber evidence="2">3.2.1.40</ecNumber>
    </recommendedName>
</protein>
<evidence type="ECO:0000256" key="2">
    <source>
        <dbReference type="ARBA" id="ARBA00012652"/>
    </source>
</evidence>
<dbReference type="Proteomes" id="UP001365542">
    <property type="component" value="Unassembled WGS sequence"/>
</dbReference>
<comment type="caution">
    <text evidence="7">The sequence shown here is derived from an EMBL/GenBank/DDBJ whole genome shotgun (WGS) entry which is preliminary data.</text>
</comment>
<gene>
    <name evidence="7" type="ORF">TWF694_002660</name>
</gene>
<dbReference type="EMBL" id="JAVHJO010000011">
    <property type="protein sequence ID" value="KAK6533729.1"/>
    <property type="molecule type" value="Genomic_DNA"/>
</dbReference>
<evidence type="ECO:0000259" key="6">
    <source>
        <dbReference type="Pfam" id="PF17390"/>
    </source>
</evidence>
<dbReference type="EC" id="3.2.1.40" evidence="2"/>
<dbReference type="GO" id="GO:0005975">
    <property type="term" value="P:carbohydrate metabolic process"/>
    <property type="evidence" value="ECO:0007669"/>
    <property type="project" value="InterPro"/>
</dbReference>
<evidence type="ECO:0000313" key="7">
    <source>
        <dbReference type="EMBL" id="KAK6533729.1"/>
    </source>
</evidence>
<keyword evidence="8" id="KW-1185">Reference proteome</keyword>
<dbReference type="InterPro" id="IPR016007">
    <property type="entry name" value="Alpha_rhamnosid"/>
</dbReference>
<sequence>MKGTSTVLAGLALALSFTKNIVPASASPTIMPRTPQPQPATIVSTFAPVVFQRKGTTLFIDFGLDVYGNLQVTLPSTVANNTVFPVRLGEKLTSAGAIDRSPGGSINYVSLSITYKTGTSTYLLNIPPKPAYTNPAAQHAPASVGEITPFRYAEIDNAPTSLTASSVKQTFVHTAFNTESSSFQSSDPTLNAVYARCKHTMRATTAFACYIDGNRERVPYEADAYINFQSHMACDSNPAVGRYTIEFLLAHPTWPTEWSYHMPMLANAEYWLTGSTTVCNNNYDALKAKLLMNKARASDGLINSVGIIDWPAGERDSFGLTPNGTTDPSNQIGPAVNAVVNAFYYNALNKMAEIAAATNRPADVTLFQTTAQQVYASYNAVFFNNVTGIYTDGEGSTHSSLHANMFPLAFDLVPPQYQSQVADFVQSRGMACSVYGAQYLLEGLFKAGRAAYAISLMTNTTTKRSWTNFLANNSTMTWEAWDIQYKPNLTWNHAWGAAPANIIARYVMGVRPVTPGFTKILVAPQLGGLTSVLGAVSTVRGNVTVSYGNGKLNVTVPPGTQSLNVTVPSSATGTVSLPVTAKLKARSVPVLWNGQQAMGRVDDQVVIVDNVGPGEHLIEFSDYTRNNMTSRF</sequence>
<dbReference type="InterPro" id="IPR008928">
    <property type="entry name" value="6-hairpin_glycosidase_sf"/>
</dbReference>
<dbReference type="AlphaFoldDB" id="A0AAV9X2P7"/>
<accession>A0AAV9X2P7</accession>
<comment type="catalytic activity">
    <reaction evidence="1">
        <text>Hydrolysis of terminal non-reducing alpha-L-rhamnose residues in alpha-L-rhamnosides.</text>
        <dbReference type="EC" id="3.2.1.40"/>
    </reaction>
</comment>
<dbReference type="Gene3D" id="2.60.420.10">
    <property type="entry name" value="Maltose phosphorylase, domain 3"/>
    <property type="match status" value="1"/>
</dbReference>
<feature type="domain" description="Alpha-L-rhamnosidase C-terminal" evidence="6">
    <location>
        <begin position="509"/>
        <end position="585"/>
    </location>
</feature>
<evidence type="ECO:0000256" key="4">
    <source>
        <dbReference type="SAM" id="SignalP"/>
    </source>
</evidence>
<dbReference type="PANTHER" id="PTHR33307:SF6">
    <property type="entry name" value="ALPHA-RHAMNOSIDASE (EUROFUNG)-RELATED"/>
    <property type="match status" value="1"/>
</dbReference>
<dbReference type="Gene3D" id="1.50.10.10">
    <property type="match status" value="1"/>
</dbReference>
<dbReference type="PANTHER" id="PTHR33307">
    <property type="entry name" value="ALPHA-RHAMNOSIDASE (EUROFUNG)"/>
    <property type="match status" value="1"/>
</dbReference>
<dbReference type="SUPFAM" id="SSF48208">
    <property type="entry name" value="Six-hairpin glycosidases"/>
    <property type="match status" value="1"/>
</dbReference>
<evidence type="ECO:0000259" key="5">
    <source>
        <dbReference type="Pfam" id="PF17389"/>
    </source>
</evidence>
<dbReference type="Pfam" id="PF17389">
    <property type="entry name" value="Bac_rhamnosid6H"/>
    <property type="match status" value="1"/>
</dbReference>
<dbReference type="Gene3D" id="2.60.120.260">
    <property type="entry name" value="Galactose-binding domain-like"/>
    <property type="match status" value="1"/>
</dbReference>
<proteinExistence type="predicted"/>
<evidence type="ECO:0000313" key="8">
    <source>
        <dbReference type="Proteomes" id="UP001365542"/>
    </source>
</evidence>
<feature type="signal peptide" evidence="4">
    <location>
        <begin position="1"/>
        <end position="26"/>
    </location>
</feature>
<feature type="chain" id="PRO_5043451941" description="alpha-L-rhamnosidase" evidence="4">
    <location>
        <begin position="27"/>
        <end position="632"/>
    </location>
</feature>